<dbReference type="Gene3D" id="1.20.120.330">
    <property type="entry name" value="Nucleotidyltransferases domain 2"/>
    <property type="match status" value="2"/>
</dbReference>
<dbReference type="GO" id="GO:0008882">
    <property type="term" value="F:[glutamate-ammonia-ligase] adenylyltransferase activity"/>
    <property type="evidence" value="ECO:0007669"/>
    <property type="project" value="UniProtKB-EC"/>
</dbReference>
<proteinExistence type="inferred from homology"/>
<keyword evidence="4" id="KW-0067">ATP-binding</keyword>
<keyword evidence="2 9" id="KW-0548">Nucleotidyltransferase</keyword>
<evidence type="ECO:0000313" key="9">
    <source>
        <dbReference type="EMBL" id="MBC8360131.1"/>
    </source>
</evidence>
<evidence type="ECO:0000256" key="2">
    <source>
        <dbReference type="ARBA" id="ARBA00022695"/>
    </source>
</evidence>
<reference evidence="9 10" key="1">
    <citation type="submission" date="2020-08" db="EMBL/GenBank/DDBJ databases">
        <title>Bridging the membrane lipid divide: bacteria of the FCB group superphylum have the potential to synthesize archaeal ether lipids.</title>
        <authorList>
            <person name="Villanueva L."/>
            <person name="Von Meijenfeldt F.A.B."/>
            <person name="Westbye A.B."/>
            <person name="Yadav S."/>
            <person name="Hopmans E.C."/>
            <person name="Dutilh B.E."/>
            <person name="Sinninghe Damste J.S."/>
        </authorList>
    </citation>
    <scope>NUCLEOTIDE SEQUENCE [LARGE SCALE GENOMIC DNA]</scope>
    <source>
        <strain evidence="9">NIOZ-UU30</strain>
    </source>
</reference>
<evidence type="ECO:0000256" key="5">
    <source>
        <dbReference type="ARBA" id="ARBA00022842"/>
    </source>
</evidence>
<name>A0A8J6NNY8_9BACT</name>
<keyword evidence="3" id="KW-0547">Nucleotide-binding</keyword>
<dbReference type="PANTHER" id="PTHR30621:SF0">
    <property type="entry name" value="BIFUNCTIONAL GLUTAMINE SYNTHETASE ADENYLYLTRANSFERASE_ADENYLYL-REMOVING ENZYME"/>
    <property type="match status" value="1"/>
</dbReference>
<dbReference type="Pfam" id="PF03710">
    <property type="entry name" value="GlnE"/>
    <property type="match status" value="2"/>
</dbReference>
<accession>A0A8J6NNY8</accession>
<dbReference type="SUPFAM" id="SSF81301">
    <property type="entry name" value="Nucleotidyltransferase"/>
    <property type="match status" value="2"/>
</dbReference>
<dbReference type="InterPro" id="IPR043519">
    <property type="entry name" value="NT_sf"/>
</dbReference>
<comment type="caution">
    <text evidence="9">The sequence shown here is derived from an EMBL/GenBank/DDBJ whole genome shotgun (WGS) entry which is preliminary data.</text>
</comment>
<dbReference type="CDD" id="cd05401">
    <property type="entry name" value="NT_GlnE_GlnD_like"/>
    <property type="match status" value="2"/>
</dbReference>
<dbReference type="HAMAP" id="MF_00802">
    <property type="entry name" value="GlnE"/>
    <property type="match status" value="1"/>
</dbReference>
<dbReference type="InterPro" id="IPR005190">
    <property type="entry name" value="GlnE_rpt_dom"/>
</dbReference>
<dbReference type="EC" id="2.7.7.89" evidence="9"/>
<dbReference type="GO" id="GO:0000820">
    <property type="term" value="P:regulation of glutamine family amino acid metabolic process"/>
    <property type="evidence" value="ECO:0007669"/>
    <property type="project" value="TreeGrafter"/>
</dbReference>
<dbReference type="Proteomes" id="UP000603434">
    <property type="component" value="Unassembled WGS sequence"/>
</dbReference>
<dbReference type="FunFam" id="1.20.120.330:FF:000005">
    <property type="entry name" value="Bifunctional glutamine synthetase adenylyltransferase/adenylyl-removing enzyme"/>
    <property type="match status" value="1"/>
</dbReference>
<evidence type="ECO:0000256" key="6">
    <source>
        <dbReference type="ARBA" id="ARBA00023268"/>
    </source>
</evidence>
<evidence type="ECO:0000259" key="7">
    <source>
        <dbReference type="Pfam" id="PF03710"/>
    </source>
</evidence>
<dbReference type="AlphaFoldDB" id="A0A8J6NNY8"/>
<dbReference type="SUPFAM" id="SSF81593">
    <property type="entry name" value="Nucleotidyltransferase substrate binding subunit/domain"/>
    <property type="match status" value="2"/>
</dbReference>
<dbReference type="PANTHER" id="PTHR30621">
    <property type="entry name" value="GLUTAMINE SYNTHETASE ADENYLYLTRANSFERASE"/>
    <property type="match status" value="1"/>
</dbReference>
<dbReference type="EMBL" id="JACNJH010000066">
    <property type="protein sequence ID" value="MBC8360131.1"/>
    <property type="molecule type" value="Genomic_DNA"/>
</dbReference>
<dbReference type="FunFam" id="3.30.460.10:FF:000009">
    <property type="entry name" value="Bifunctional glutamine synthetase adenylyltransferase/adenylyl-removing enzyme"/>
    <property type="match status" value="2"/>
</dbReference>
<protein>
    <submittedName>
        <fullName evidence="9">Bifunctional [glutamate--ammonia ligase]-adenylyl-L-tyrosine phosphorylase/[glutamate--ammonia-ligase] adenylyltransferase</fullName>
        <ecNumber evidence="9">2.7.7.42</ecNumber>
        <ecNumber evidence="9">2.7.7.89</ecNumber>
    </submittedName>
</protein>
<dbReference type="Gene3D" id="1.10.4050.10">
    <property type="entry name" value="Glutamine synthase adenylyltransferase GlnE"/>
    <property type="match status" value="1"/>
</dbReference>
<gene>
    <name evidence="9" type="primary">glnE</name>
    <name evidence="9" type="ORF">H8E23_01870</name>
</gene>
<evidence type="ECO:0000259" key="8">
    <source>
        <dbReference type="Pfam" id="PF08335"/>
    </source>
</evidence>
<dbReference type="EC" id="2.7.7.42" evidence="9"/>
<dbReference type="InterPro" id="IPR023057">
    <property type="entry name" value="GlnE"/>
</dbReference>
<dbReference type="GO" id="GO:0005829">
    <property type="term" value="C:cytosol"/>
    <property type="evidence" value="ECO:0007669"/>
    <property type="project" value="TreeGrafter"/>
</dbReference>
<feature type="domain" description="PII-uridylyltransferase/Glutamine-synthetase adenylyltransferase" evidence="8">
    <location>
        <begin position="843"/>
        <end position="936"/>
    </location>
</feature>
<dbReference type="NCBIfam" id="NF008292">
    <property type="entry name" value="PRK11072.1"/>
    <property type="match status" value="1"/>
</dbReference>
<dbReference type="Pfam" id="PF08335">
    <property type="entry name" value="GlnD_UR_UTase"/>
    <property type="match status" value="2"/>
</dbReference>
<sequence>MNHLPSALLADAEKKWEAFVAAAKRANITPPDDPEFIAVAKRVFVFSDFVAKSCLRCPELLNDLIASTDLQRPYHPQNYSQKLEASLSNLPDAEDDAGLGNILRRIRLREMVRIAWRDLSGRADLAETMADLSDFADACVQQALALLYHRLCLEYGVPTAADGARQHLVVLAMGKLGGRELNFSSDIDLMFAYPQAGETKGRATSISNEDFFVRLCRRLINVIGATTSDGLVFSVDLRLRPYGESGPLVMSFDALESYLQMQGREWERYAWIKARVIAGDKAAGGRLLERLKPFVYRRYLDFGVFESLRDMKQKIAAEVKRKGMKNNVKLGPGGIREIEFFGQIFQLVRGGVTPGLQQRSIQKVLKFLAEENLITPAVCHQLTQAYEFLRNTEHRLQEFSDHQTHKLPTAPLERERLAASLGFENWEAFAQHLRTCLQHVHAQFNTLLQPRDSETAKDQGQEKNYELKSLWLGLIENEPGHMVLSDIGFDKPDEVLTLLEHLRRHPSTRALSNEGKKRLDNLIPLVLQETGASDKPLPVLNRIIELVKAIQQRTCYLALLLENPSALAHLVRLAAASPWIVSFLARHPVLLDELLDPRTLYAPPQRQELEHEVRKYLDRAPTHDLEHQIQELCIFKHVNILRVAVADVTGALPLMRTSDHLTDIAETILDQVLELAWNHLIAKHGIPTCLLDGKSCERGFAVIAYGKLGGIELGYDSDLDLVFLHAGTEGQTKGGARPIDNAQFFARLGQRVIHILTARTAAGTLYETDMRLRPSGSSGILVSHIEAFRDYQSTKAWTWEHQALVRARFIRGDANLIKPFEHIRNLVLARPRDKKTLQQEVVSMRRRMRKEHLTPEPEVFDLKQDGGGIVDIEFLVQYLVLLRSHEYHELLRWTDNVRMLETLIETGIIEDHTGRLLKKAYLAYRLAAHRLSLQEKPAKVPADRFCDLRKNVQKIWDAFLGK</sequence>
<keyword evidence="6" id="KW-0511">Multifunctional enzyme</keyword>
<dbReference type="GO" id="GO:0047388">
    <property type="term" value="F:[glutamine synthetase]-adenylyl-L-tyrosine phosphorylase activity"/>
    <property type="evidence" value="ECO:0007669"/>
    <property type="project" value="UniProtKB-EC"/>
</dbReference>
<evidence type="ECO:0000256" key="4">
    <source>
        <dbReference type="ARBA" id="ARBA00022840"/>
    </source>
</evidence>
<dbReference type="InterPro" id="IPR013546">
    <property type="entry name" value="PII_UdlTrfase/GS_AdlTrfase"/>
</dbReference>
<keyword evidence="1 9" id="KW-0808">Transferase</keyword>
<dbReference type="Gene3D" id="1.20.120.1510">
    <property type="match status" value="1"/>
</dbReference>
<keyword evidence="5" id="KW-0460">Magnesium</keyword>
<dbReference type="GO" id="GO:0016874">
    <property type="term" value="F:ligase activity"/>
    <property type="evidence" value="ECO:0007669"/>
    <property type="project" value="UniProtKB-KW"/>
</dbReference>
<evidence type="ECO:0000256" key="1">
    <source>
        <dbReference type="ARBA" id="ARBA00022679"/>
    </source>
</evidence>
<feature type="domain" description="PII-uridylyltransferase/Glutamine-synthetase adenylyltransferase" evidence="8">
    <location>
        <begin position="309"/>
        <end position="448"/>
    </location>
</feature>
<organism evidence="9 10">
    <name type="scientific">Candidatus Desulfatibia profunda</name>
    <dbReference type="NCBI Taxonomy" id="2841695"/>
    <lineage>
        <taxon>Bacteria</taxon>
        <taxon>Pseudomonadati</taxon>
        <taxon>Thermodesulfobacteriota</taxon>
        <taxon>Desulfobacteria</taxon>
        <taxon>Desulfobacterales</taxon>
        <taxon>Desulfobacterales incertae sedis</taxon>
        <taxon>Candidatus Desulfatibia</taxon>
    </lineage>
</organism>
<dbReference type="GO" id="GO:0005524">
    <property type="term" value="F:ATP binding"/>
    <property type="evidence" value="ECO:0007669"/>
    <property type="project" value="UniProtKB-KW"/>
</dbReference>
<feature type="domain" description="Glutamate-ammonia ligase adenylyltransferase repeated" evidence="7">
    <location>
        <begin position="41"/>
        <end position="287"/>
    </location>
</feature>
<dbReference type="Gene3D" id="3.30.460.10">
    <property type="entry name" value="Beta Polymerase, domain 2"/>
    <property type="match status" value="2"/>
</dbReference>
<feature type="domain" description="Glutamate-ammonia ligase adenylyltransferase repeated" evidence="7">
    <location>
        <begin position="568"/>
        <end position="821"/>
    </location>
</feature>
<evidence type="ECO:0000256" key="3">
    <source>
        <dbReference type="ARBA" id="ARBA00022741"/>
    </source>
</evidence>
<keyword evidence="9" id="KW-0436">Ligase</keyword>
<evidence type="ECO:0000313" key="10">
    <source>
        <dbReference type="Proteomes" id="UP000603434"/>
    </source>
</evidence>